<accession>A0A8J3U3Z8</accession>
<dbReference type="Pfam" id="PF19654">
    <property type="entry name" value="DUF6157"/>
    <property type="match status" value="1"/>
</dbReference>
<reference evidence="1 2" key="1">
    <citation type="submission" date="2021-01" db="EMBL/GenBank/DDBJ databases">
        <title>Whole genome shotgun sequence of Planotetraspora phitsanulokensis NBRC 104273.</title>
        <authorList>
            <person name="Komaki H."/>
            <person name="Tamura T."/>
        </authorList>
    </citation>
    <scope>NUCLEOTIDE SEQUENCE [LARGE SCALE GENOMIC DNA]</scope>
    <source>
        <strain evidence="1 2">NBRC 104273</strain>
    </source>
</reference>
<sequence>MVAVHHGSVDLNYYDTLITVADDCPVDGAVVPALRGGKQTAAVIQFDMISADPGGLTQEDVLFETWLRRQESDAPSESERAELRARFFSRSQACLRASPLPKKYGWGLRFDAAGRVTLCPKGSAEYEQIIAGEVPGVTVLKAMRSKRA</sequence>
<name>A0A8J3U3Z8_9ACTN</name>
<evidence type="ECO:0000313" key="1">
    <source>
        <dbReference type="EMBL" id="GII37795.1"/>
    </source>
</evidence>
<organism evidence="1 2">
    <name type="scientific">Planotetraspora phitsanulokensis</name>
    <dbReference type="NCBI Taxonomy" id="575192"/>
    <lineage>
        <taxon>Bacteria</taxon>
        <taxon>Bacillati</taxon>
        <taxon>Actinomycetota</taxon>
        <taxon>Actinomycetes</taxon>
        <taxon>Streptosporangiales</taxon>
        <taxon>Streptosporangiaceae</taxon>
        <taxon>Planotetraspora</taxon>
    </lineage>
</organism>
<dbReference type="InterPro" id="IPR046155">
    <property type="entry name" value="DUF6157"/>
</dbReference>
<evidence type="ECO:0000313" key="2">
    <source>
        <dbReference type="Proteomes" id="UP000622547"/>
    </source>
</evidence>
<proteinExistence type="predicted"/>
<dbReference type="EMBL" id="BOOP01000010">
    <property type="protein sequence ID" value="GII37795.1"/>
    <property type="molecule type" value="Genomic_DNA"/>
</dbReference>
<gene>
    <name evidence="1" type="ORF">Pph01_27980</name>
</gene>
<comment type="caution">
    <text evidence="1">The sequence shown here is derived from an EMBL/GenBank/DDBJ whole genome shotgun (WGS) entry which is preliminary data.</text>
</comment>
<keyword evidence="2" id="KW-1185">Reference proteome</keyword>
<protein>
    <submittedName>
        <fullName evidence="1">Uncharacterized protein</fullName>
    </submittedName>
</protein>
<dbReference type="AlphaFoldDB" id="A0A8J3U3Z8"/>
<dbReference type="Proteomes" id="UP000622547">
    <property type="component" value="Unassembled WGS sequence"/>
</dbReference>